<evidence type="ECO:0000256" key="1">
    <source>
        <dbReference type="SAM" id="Phobius"/>
    </source>
</evidence>
<reference evidence="2" key="1">
    <citation type="submission" date="2019-12" db="EMBL/GenBank/DDBJ databases">
        <title>An insight into the sialome of adult female Ixodes ricinus ticks feeding for 6 days.</title>
        <authorList>
            <person name="Perner J."/>
            <person name="Ribeiro J.M.C."/>
        </authorList>
    </citation>
    <scope>NUCLEOTIDE SEQUENCE</scope>
    <source>
        <strain evidence="2">Semi-engorged</strain>
        <tissue evidence="2">Salivary glands</tissue>
    </source>
</reference>
<name>A0A6B0U1B3_IXORI</name>
<keyword evidence="1" id="KW-0812">Transmembrane</keyword>
<feature type="transmembrane region" description="Helical" evidence="1">
    <location>
        <begin position="12"/>
        <end position="30"/>
    </location>
</feature>
<evidence type="ECO:0000313" key="2">
    <source>
        <dbReference type="EMBL" id="MXU84111.1"/>
    </source>
</evidence>
<organism evidence="2">
    <name type="scientific">Ixodes ricinus</name>
    <name type="common">Common tick</name>
    <name type="synonym">Acarus ricinus</name>
    <dbReference type="NCBI Taxonomy" id="34613"/>
    <lineage>
        <taxon>Eukaryota</taxon>
        <taxon>Metazoa</taxon>
        <taxon>Ecdysozoa</taxon>
        <taxon>Arthropoda</taxon>
        <taxon>Chelicerata</taxon>
        <taxon>Arachnida</taxon>
        <taxon>Acari</taxon>
        <taxon>Parasitiformes</taxon>
        <taxon>Ixodida</taxon>
        <taxon>Ixodoidea</taxon>
        <taxon>Ixodidae</taxon>
        <taxon>Ixodinae</taxon>
        <taxon>Ixodes</taxon>
    </lineage>
</organism>
<keyword evidence="1" id="KW-1133">Transmembrane helix</keyword>
<feature type="transmembrane region" description="Helical" evidence="1">
    <location>
        <begin position="55"/>
        <end position="75"/>
    </location>
</feature>
<dbReference type="EMBL" id="GIFC01002028">
    <property type="protein sequence ID" value="MXU84111.1"/>
    <property type="molecule type" value="Transcribed_RNA"/>
</dbReference>
<keyword evidence="1" id="KW-0472">Membrane</keyword>
<sequence length="79" mass="8245">MPAVFLAYVEDLTLCFCVAIITWILVVLAAESGLRHGVVDRVVLSWSASDGGPDLPIISVVLPIVIVAALLLPAMGSSV</sequence>
<proteinExistence type="predicted"/>
<protein>
    <submittedName>
        <fullName evidence="2">Uncharacterized protein</fullName>
    </submittedName>
</protein>
<accession>A0A6B0U1B3</accession>
<dbReference type="AlphaFoldDB" id="A0A6B0U1B3"/>